<dbReference type="PROSITE" id="PS50928">
    <property type="entry name" value="ABC_TM1"/>
    <property type="match status" value="1"/>
</dbReference>
<keyword evidence="2" id="KW-0813">Transport</keyword>
<dbReference type="SUPFAM" id="SSF161098">
    <property type="entry name" value="MetI-like"/>
    <property type="match status" value="1"/>
</dbReference>
<keyword evidence="5 7" id="KW-1133">Transmembrane helix</keyword>
<name>X1PFK6_9ZZZZ</name>
<gene>
    <name evidence="9" type="ORF">S06H3_61740</name>
</gene>
<feature type="non-terminal residue" evidence="9">
    <location>
        <position position="165"/>
    </location>
</feature>
<evidence type="ECO:0000256" key="3">
    <source>
        <dbReference type="ARBA" id="ARBA00022475"/>
    </source>
</evidence>
<comment type="subcellular location">
    <subcellularLocation>
        <location evidence="1">Cell membrane</location>
        <topology evidence="1">Multi-pass membrane protein</topology>
    </subcellularLocation>
</comment>
<proteinExistence type="predicted"/>
<keyword evidence="4 7" id="KW-0812">Transmembrane</keyword>
<dbReference type="InterPro" id="IPR000515">
    <property type="entry name" value="MetI-like"/>
</dbReference>
<feature type="transmembrane region" description="Helical" evidence="7">
    <location>
        <begin position="107"/>
        <end position="131"/>
    </location>
</feature>
<feature type="non-terminal residue" evidence="9">
    <location>
        <position position="1"/>
    </location>
</feature>
<dbReference type="InterPro" id="IPR051393">
    <property type="entry name" value="ABC_transporter_permease"/>
</dbReference>
<evidence type="ECO:0000256" key="1">
    <source>
        <dbReference type="ARBA" id="ARBA00004651"/>
    </source>
</evidence>
<protein>
    <recommendedName>
        <fullName evidence="8">ABC transmembrane type-1 domain-containing protein</fullName>
    </recommendedName>
</protein>
<reference evidence="9" key="1">
    <citation type="journal article" date="2014" name="Front. Microbiol.">
        <title>High frequency of phylogenetically diverse reductive dehalogenase-homologous genes in deep subseafloor sedimentary metagenomes.</title>
        <authorList>
            <person name="Kawai M."/>
            <person name="Futagami T."/>
            <person name="Toyoda A."/>
            <person name="Takaki Y."/>
            <person name="Nishi S."/>
            <person name="Hori S."/>
            <person name="Arai W."/>
            <person name="Tsubouchi T."/>
            <person name="Morono Y."/>
            <person name="Uchiyama I."/>
            <person name="Ito T."/>
            <person name="Fujiyama A."/>
            <person name="Inagaki F."/>
            <person name="Takami H."/>
        </authorList>
    </citation>
    <scope>NUCLEOTIDE SEQUENCE</scope>
    <source>
        <strain evidence="9">Expedition CK06-06</strain>
    </source>
</reference>
<evidence type="ECO:0000256" key="5">
    <source>
        <dbReference type="ARBA" id="ARBA00022989"/>
    </source>
</evidence>
<dbReference type="Pfam" id="PF00528">
    <property type="entry name" value="BPD_transp_1"/>
    <property type="match status" value="1"/>
</dbReference>
<evidence type="ECO:0000259" key="8">
    <source>
        <dbReference type="PROSITE" id="PS50928"/>
    </source>
</evidence>
<sequence length="165" mass="18386">AKWAGISNYKELVTDPLFWQALKVTSTFALFSIPLQLIFALTLAILLNQKIKGLPLFRLIYFMPVVTSGVAVALLWRWIFNPDFGVINLILSNFGIQGPPWLASRAWALPALIIMSLWTIGGTMIIFLAGLQGIPISLYEAATVDGANWWRKFWAVTIPILSPVI</sequence>
<feature type="transmembrane region" description="Helical" evidence="7">
    <location>
        <begin position="59"/>
        <end position="79"/>
    </location>
</feature>
<dbReference type="GO" id="GO:0005886">
    <property type="term" value="C:plasma membrane"/>
    <property type="evidence" value="ECO:0007669"/>
    <property type="project" value="UniProtKB-SubCell"/>
</dbReference>
<keyword evidence="6 7" id="KW-0472">Membrane</keyword>
<dbReference type="EMBL" id="BARV01040548">
    <property type="protein sequence ID" value="GAI55077.1"/>
    <property type="molecule type" value="Genomic_DNA"/>
</dbReference>
<accession>X1PFK6</accession>
<evidence type="ECO:0000256" key="4">
    <source>
        <dbReference type="ARBA" id="ARBA00022692"/>
    </source>
</evidence>
<evidence type="ECO:0000256" key="7">
    <source>
        <dbReference type="SAM" id="Phobius"/>
    </source>
</evidence>
<dbReference type="PANTHER" id="PTHR30193">
    <property type="entry name" value="ABC TRANSPORTER PERMEASE PROTEIN"/>
    <property type="match status" value="1"/>
</dbReference>
<dbReference type="Gene3D" id="1.10.3720.10">
    <property type="entry name" value="MetI-like"/>
    <property type="match status" value="1"/>
</dbReference>
<evidence type="ECO:0000256" key="2">
    <source>
        <dbReference type="ARBA" id="ARBA00022448"/>
    </source>
</evidence>
<keyword evidence="3" id="KW-1003">Cell membrane</keyword>
<feature type="transmembrane region" description="Helical" evidence="7">
    <location>
        <begin position="28"/>
        <end position="47"/>
    </location>
</feature>
<dbReference type="AlphaFoldDB" id="X1PFK6"/>
<dbReference type="CDD" id="cd06261">
    <property type="entry name" value="TM_PBP2"/>
    <property type="match status" value="1"/>
</dbReference>
<evidence type="ECO:0000313" key="9">
    <source>
        <dbReference type="EMBL" id="GAI55077.1"/>
    </source>
</evidence>
<feature type="domain" description="ABC transmembrane type-1" evidence="8">
    <location>
        <begin position="22"/>
        <end position="165"/>
    </location>
</feature>
<dbReference type="GO" id="GO:0055085">
    <property type="term" value="P:transmembrane transport"/>
    <property type="evidence" value="ECO:0007669"/>
    <property type="project" value="InterPro"/>
</dbReference>
<comment type="caution">
    <text evidence="9">The sequence shown here is derived from an EMBL/GenBank/DDBJ whole genome shotgun (WGS) entry which is preliminary data.</text>
</comment>
<dbReference type="InterPro" id="IPR035906">
    <property type="entry name" value="MetI-like_sf"/>
</dbReference>
<dbReference type="PANTHER" id="PTHR30193:SF37">
    <property type="entry name" value="INNER MEMBRANE ABC TRANSPORTER PERMEASE PROTEIN YCJO"/>
    <property type="match status" value="1"/>
</dbReference>
<evidence type="ECO:0000256" key="6">
    <source>
        <dbReference type="ARBA" id="ARBA00023136"/>
    </source>
</evidence>
<organism evidence="9">
    <name type="scientific">marine sediment metagenome</name>
    <dbReference type="NCBI Taxonomy" id="412755"/>
    <lineage>
        <taxon>unclassified sequences</taxon>
        <taxon>metagenomes</taxon>
        <taxon>ecological metagenomes</taxon>
    </lineage>
</organism>